<dbReference type="AlphaFoldDB" id="A0A409X1D7"/>
<feature type="compositionally biased region" description="Low complexity" evidence="1">
    <location>
        <begin position="55"/>
        <end position="76"/>
    </location>
</feature>
<reference evidence="2 3" key="1">
    <citation type="journal article" date="2018" name="Evol. Lett.">
        <title>Horizontal gene cluster transfer increased hallucinogenic mushroom diversity.</title>
        <authorList>
            <person name="Reynolds H.T."/>
            <person name="Vijayakumar V."/>
            <person name="Gluck-Thaler E."/>
            <person name="Korotkin H.B."/>
            <person name="Matheny P.B."/>
            <person name="Slot J.C."/>
        </authorList>
    </citation>
    <scope>NUCLEOTIDE SEQUENCE [LARGE SCALE GENOMIC DNA]</scope>
    <source>
        <strain evidence="2 3">SRW20</strain>
    </source>
</reference>
<proteinExistence type="predicted"/>
<feature type="region of interest" description="Disordered" evidence="1">
    <location>
        <begin position="1"/>
        <end position="146"/>
    </location>
</feature>
<organism evidence="2 3">
    <name type="scientific">Gymnopilus dilepis</name>
    <dbReference type="NCBI Taxonomy" id="231916"/>
    <lineage>
        <taxon>Eukaryota</taxon>
        <taxon>Fungi</taxon>
        <taxon>Dikarya</taxon>
        <taxon>Basidiomycota</taxon>
        <taxon>Agaricomycotina</taxon>
        <taxon>Agaricomycetes</taxon>
        <taxon>Agaricomycetidae</taxon>
        <taxon>Agaricales</taxon>
        <taxon>Agaricineae</taxon>
        <taxon>Hymenogastraceae</taxon>
        <taxon>Gymnopilus</taxon>
    </lineage>
</organism>
<dbReference type="EMBL" id="NHYE01004444">
    <property type="protein sequence ID" value="PPQ84551.1"/>
    <property type="molecule type" value="Genomic_DNA"/>
</dbReference>
<gene>
    <name evidence="2" type="ORF">CVT26_002898</name>
</gene>
<dbReference type="InParanoid" id="A0A409X1D7"/>
<evidence type="ECO:0000256" key="1">
    <source>
        <dbReference type="SAM" id="MobiDB-lite"/>
    </source>
</evidence>
<accession>A0A409X1D7</accession>
<comment type="caution">
    <text evidence="2">The sequence shown here is derived from an EMBL/GenBank/DDBJ whole genome shotgun (WGS) entry which is preliminary data.</text>
</comment>
<evidence type="ECO:0000313" key="2">
    <source>
        <dbReference type="EMBL" id="PPQ84551.1"/>
    </source>
</evidence>
<evidence type="ECO:0000313" key="3">
    <source>
        <dbReference type="Proteomes" id="UP000284706"/>
    </source>
</evidence>
<feature type="compositionally biased region" description="Polar residues" evidence="1">
    <location>
        <begin position="1"/>
        <end position="12"/>
    </location>
</feature>
<feature type="compositionally biased region" description="Acidic residues" evidence="1">
    <location>
        <begin position="132"/>
        <end position="146"/>
    </location>
</feature>
<protein>
    <submittedName>
        <fullName evidence="2">Uncharacterized protein</fullName>
    </submittedName>
</protein>
<dbReference type="Proteomes" id="UP000284706">
    <property type="component" value="Unassembled WGS sequence"/>
</dbReference>
<dbReference type="OrthoDB" id="2677917at2759"/>
<keyword evidence="3" id="KW-1185">Reference proteome</keyword>
<name>A0A409X1D7_9AGAR</name>
<sequence>MSATAAPSNSMPADSALVNVDVIDGPRKRRPSEHVTENSDPLAQKRAKTAHSAMKASTKVAPAPTKAPPTKSSTTTHQASVEDLAEPTLPPRPQPRNPSHILEAADGRDDGVATSASDLPDLETVDTHDNDNKEEEEEGSDSKDDEAELSKIACLMKKWNTPVYAFFKPRPAIAYVEGRKVHVFECGASHCKCKTHAMQRYIDTGDVSSTSNLCWHATQCWGEEAIAAVQETCNLQGSQEVLSGIKEVNGSITAALERVGKEKVTYSHRQHTKAESRAEFVCWVVESKHPFQIAKDRGFCSLMKTGQLECYIPSPETIS</sequence>
<dbReference type="SUPFAM" id="SSF140996">
    <property type="entry name" value="Hermes dimerisation domain"/>
    <property type="match status" value="1"/>
</dbReference>